<feature type="region of interest" description="Disordered" evidence="1">
    <location>
        <begin position="1"/>
        <end position="97"/>
    </location>
</feature>
<name>A0A1Y2ICQ1_TRAC3</name>
<proteinExistence type="predicted"/>
<feature type="region of interest" description="Disordered" evidence="1">
    <location>
        <begin position="188"/>
        <end position="256"/>
    </location>
</feature>
<dbReference type="Proteomes" id="UP000193067">
    <property type="component" value="Unassembled WGS sequence"/>
</dbReference>
<keyword evidence="3" id="KW-1185">Reference proteome</keyword>
<accession>A0A1Y2ICQ1</accession>
<evidence type="ECO:0000313" key="3">
    <source>
        <dbReference type="Proteomes" id="UP000193067"/>
    </source>
</evidence>
<feature type="region of interest" description="Disordered" evidence="1">
    <location>
        <begin position="144"/>
        <end position="164"/>
    </location>
</feature>
<evidence type="ECO:0000256" key="1">
    <source>
        <dbReference type="SAM" id="MobiDB-lite"/>
    </source>
</evidence>
<reference evidence="2 3" key="1">
    <citation type="journal article" date="2015" name="Biotechnol. Biofuels">
        <title>Enhanced degradation of softwood versus hardwood by the white-rot fungus Pycnoporus coccineus.</title>
        <authorList>
            <person name="Couturier M."/>
            <person name="Navarro D."/>
            <person name="Chevret D."/>
            <person name="Henrissat B."/>
            <person name="Piumi F."/>
            <person name="Ruiz-Duenas F.J."/>
            <person name="Martinez A.T."/>
            <person name="Grigoriev I.V."/>
            <person name="Riley R."/>
            <person name="Lipzen A."/>
            <person name="Berrin J.G."/>
            <person name="Master E.R."/>
            <person name="Rosso M.N."/>
        </authorList>
    </citation>
    <scope>NUCLEOTIDE SEQUENCE [LARGE SCALE GENOMIC DNA]</scope>
    <source>
        <strain evidence="2 3">BRFM310</strain>
    </source>
</reference>
<dbReference type="EMBL" id="KZ084133">
    <property type="protein sequence ID" value="OSC98919.1"/>
    <property type="molecule type" value="Genomic_DNA"/>
</dbReference>
<sequence length="338" mass="36978">MAPERPAVVAYRENRHSPHACHARSAVDEYDDKTAAHGAAAPPRRTQHRAQRVLEGSRPGRDVSQPSENARNAAVDRTGTLHPWNSPRSSGRAARRDAYEGGISRLPRACLTRPTAPDRPRLAHALRYSRADVSAPTCLAHLPRKHRPMRSTPPPRASSTHDSYPTFSQVKLAPLHRPSLLESNTLPRSVLRSPPAHGARLLPASQHPGPRPARHVNLGHPSDRTAARPFFAASPLPASEPNPASDPPRPRARVPSLSSLTSHRTRGMYAYMYARGQSTIRPRTVYRALTTKTGEHQNARIAATLLRTCCSLEPRYVLCARLGALLSGFCIASGVFPL</sequence>
<protein>
    <submittedName>
        <fullName evidence="2">Uncharacterized protein</fullName>
    </submittedName>
</protein>
<evidence type="ECO:0000313" key="2">
    <source>
        <dbReference type="EMBL" id="OSC98919.1"/>
    </source>
</evidence>
<feature type="compositionally biased region" description="Pro residues" evidence="1">
    <location>
        <begin position="238"/>
        <end position="247"/>
    </location>
</feature>
<dbReference type="AlphaFoldDB" id="A0A1Y2ICQ1"/>
<gene>
    <name evidence="2" type="ORF">PYCCODRAFT_910443</name>
</gene>
<organism evidence="2 3">
    <name type="scientific">Trametes coccinea (strain BRFM310)</name>
    <name type="common">Pycnoporus coccineus</name>
    <dbReference type="NCBI Taxonomy" id="1353009"/>
    <lineage>
        <taxon>Eukaryota</taxon>
        <taxon>Fungi</taxon>
        <taxon>Dikarya</taxon>
        <taxon>Basidiomycota</taxon>
        <taxon>Agaricomycotina</taxon>
        <taxon>Agaricomycetes</taxon>
        <taxon>Polyporales</taxon>
        <taxon>Polyporaceae</taxon>
        <taxon>Trametes</taxon>
    </lineage>
</organism>